<dbReference type="Proteomes" id="UP001385951">
    <property type="component" value="Unassembled WGS sequence"/>
</dbReference>
<reference evidence="2 3" key="1">
    <citation type="submission" date="2022-09" db="EMBL/GenBank/DDBJ databases">
        <authorList>
            <person name="Palmer J.M."/>
        </authorList>
    </citation>
    <scope>NUCLEOTIDE SEQUENCE [LARGE SCALE GENOMIC DNA]</scope>
    <source>
        <strain evidence="2 3">DSM 7382</strain>
    </source>
</reference>
<dbReference type="AlphaFoldDB" id="A0AAW0FFK7"/>
<dbReference type="Pfam" id="PF00069">
    <property type="entry name" value="Pkinase"/>
    <property type="match status" value="1"/>
</dbReference>
<protein>
    <recommendedName>
        <fullName evidence="1">Protein kinase domain-containing protein</fullName>
    </recommendedName>
</protein>
<evidence type="ECO:0000313" key="2">
    <source>
        <dbReference type="EMBL" id="KAK7676323.1"/>
    </source>
</evidence>
<dbReference type="SUPFAM" id="SSF56112">
    <property type="entry name" value="Protein kinase-like (PK-like)"/>
    <property type="match status" value="1"/>
</dbReference>
<organism evidence="2 3">
    <name type="scientific">Cerrena zonata</name>
    <dbReference type="NCBI Taxonomy" id="2478898"/>
    <lineage>
        <taxon>Eukaryota</taxon>
        <taxon>Fungi</taxon>
        <taxon>Dikarya</taxon>
        <taxon>Basidiomycota</taxon>
        <taxon>Agaricomycotina</taxon>
        <taxon>Agaricomycetes</taxon>
        <taxon>Polyporales</taxon>
        <taxon>Cerrenaceae</taxon>
        <taxon>Cerrena</taxon>
    </lineage>
</organism>
<dbReference type="InterPro" id="IPR008266">
    <property type="entry name" value="Tyr_kinase_AS"/>
</dbReference>
<accession>A0AAW0FFK7</accession>
<dbReference type="PROSITE" id="PS50011">
    <property type="entry name" value="PROTEIN_KINASE_DOM"/>
    <property type="match status" value="1"/>
</dbReference>
<proteinExistence type="predicted"/>
<feature type="domain" description="Protein kinase" evidence="1">
    <location>
        <begin position="67"/>
        <end position="398"/>
    </location>
</feature>
<dbReference type="GO" id="GO:0005524">
    <property type="term" value="F:ATP binding"/>
    <property type="evidence" value="ECO:0007669"/>
    <property type="project" value="InterPro"/>
</dbReference>
<keyword evidence="3" id="KW-1185">Reference proteome</keyword>
<dbReference type="InterPro" id="IPR011009">
    <property type="entry name" value="Kinase-like_dom_sf"/>
</dbReference>
<dbReference type="EMBL" id="JASBNA010000122">
    <property type="protein sequence ID" value="KAK7676323.1"/>
    <property type="molecule type" value="Genomic_DNA"/>
</dbReference>
<gene>
    <name evidence="2" type="ORF">QCA50_020706</name>
</gene>
<dbReference type="PROSITE" id="PS00109">
    <property type="entry name" value="PROTEIN_KINASE_TYR"/>
    <property type="match status" value="1"/>
</dbReference>
<evidence type="ECO:0000313" key="3">
    <source>
        <dbReference type="Proteomes" id="UP001385951"/>
    </source>
</evidence>
<dbReference type="PANTHER" id="PTHR44167">
    <property type="entry name" value="OVARIAN-SPECIFIC SERINE/THREONINE-PROTEIN KINASE LOK-RELATED"/>
    <property type="match status" value="1"/>
</dbReference>
<name>A0AAW0FFK7_9APHY</name>
<dbReference type="GO" id="GO:0005634">
    <property type="term" value="C:nucleus"/>
    <property type="evidence" value="ECO:0007669"/>
    <property type="project" value="TreeGrafter"/>
</dbReference>
<dbReference type="GO" id="GO:0044773">
    <property type="term" value="P:mitotic DNA damage checkpoint signaling"/>
    <property type="evidence" value="ECO:0007669"/>
    <property type="project" value="TreeGrafter"/>
</dbReference>
<evidence type="ECO:0000259" key="1">
    <source>
        <dbReference type="PROSITE" id="PS50011"/>
    </source>
</evidence>
<comment type="caution">
    <text evidence="2">The sequence shown here is derived from an EMBL/GenBank/DDBJ whole genome shotgun (WGS) entry which is preliminary data.</text>
</comment>
<dbReference type="PANTHER" id="PTHR44167:SF24">
    <property type="entry name" value="SERINE_THREONINE-PROTEIN KINASE CHK2"/>
    <property type="match status" value="1"/>
</dbReference>
<dbReference type="GO" id="GO:0004674">
    <property type="term" value="F:protein serine/threonine kinase activity"/>
    <property type="evidence" value="ECO:0007669"/>
    <property type="project" value="TreeGrafter"/>
</dbReference>
<dbReference type="InterPro" id="IPR000719">
    <property type="entry name" value="Prot_kinase_dom"/>
</dbReference>
<dbReference type="Gene3D" id="1.10.510.10">
    <property type="entry name" value="Transferase(Phosphotransferase) domain 1"/>
    <property type="match status" value="1"/>
</dbReference>
<sequence>MHSSSVPVIPDELRELSPFPAEGRKLYSLLAPWFESQGYSLYPRDPNGHASLFRTADMGDQSAKFPHAYVIETGRTKFGAQCSVFPAVNRDNQDVVIKVVPTGGYELLIFQHLTTEMALRDELNMTIPVLEILAFDEIWSFVVMPRWGCIVGLERWGFNDVRNVFHFVTSLLKGLVFLHRNLIVHRDIRPDNILVNGFAPNMLVDLRPFLDSGHARFALADFGLSIMFSPDTLPEERLLPSEESNFGTYEYQPPDGSDGEPFYDPFAFDVACLGGVLCELIGHLTALVNPLAPFLDRMITPDVSARYTAEEALRAFTELETQLSPECLATRVNSTPVGVFAEKYRPWQAYNRWSGLPSSFIAKQPPPVYTKFKTYDDDWEPYFITYSFGASSQEQFSG</sequence>
<dbReference type="SMART" id="SM00220">
    <property type="entry name" value="S_TKc"/>
    <property type="match status" value="1"/>
</dbReference>